<dbReference type="PANTHER" id="PTHR38788">
    <property type="entry name" value="CLR5 DOMAIN-CONTAINING PROTEIN"/>
    <property type="match status" value="1"/>
</dbReference>
<evidence type="ECO:0000313" key="3">
    <source>
        <dbReference type="Proteomes" id="UP001303473"/>
    </source>
</evidence>
<keyword evidence="3" id="KW-1185">Reference proteome</keyword>
<evidence type="ECO:0000313" key="2">
    <source>
        <dbReference type="EMBL" id="KAK3937039.1"/>
    </source>
</evidence>
<protein>
    <recommendedName>
        <fullName evidence="1">Clr5 domain-containing protein</fullName>
    </recommendedName>
</protein>
<name>A0AAN6S1H6_9PEZI</name>
<dbReference type="EMBL" id="MU853865">
    <property type="protein sequence ID" value="KAK3937039.1"/>
    <property type="molecule type" value="Genomic_DNA"/>
</dbReference>
<comment type="caution">
    <text evidence="2">The sequence shown here is derived from an EMBL/GenBank/DDBJ whole genome shotgun (WGS) entry which is preliminary data.</text>
</comment>
<dbReference type="Proteomes" id="UP001303473">
    <property type="component" value="Unassembled WGS sequence"/>
</dbReference>
<dbReference type="Pfam" id="PF14420">
    <property type="entry name" value="Clr5"/>
    <property type="match status" value="1"/>
</dbReference>
<dbReference type="PANTHER" id="PTHR38788:SF3">
    <property type="entry name" value="CLR5 DOMAIN-CONTAINING PROTEIN"/>
    <property type="match status" value="1"/>
</dbReference>
<evidence type="ECO:0000259" key="1">
    <source>
        <dbReference type="Pfam" id="PF14420"/>
    </source>
</evidence>
<accession>A0AAN6S1H6</accession>
<proteinExistence type="predicted"/>
<gene>
    <name evidence="2" type="ORF">QBC46DRAFT_417323</name>
</gene>
<reference evidence="3" key="1">
    <citation type="journal article" date="2023" name="Mol. Phylogenet. Evol.">
        <title>Genome-scale phylogeny and comparative genomics of the fungal order Sordariales.</title>
        <authorList>
            <person name="Hensen N."/>
            <person name="Bonometti L."/>
            <person name="Westerberg I."/>
            <person name="Brannstrom I.O."/>
            <person name="Guillou S."/>
            <person name="Cros-Aarteil S."/>
            <person name="Calhoun S."/>
            <person name="Haridas S."/>
            <person name="Kuo A."/>
            <person name="Mondo S."/>
            <person name="Pangilinan J."/>
            <person name="Riley R."/>
            <person name="LaButti K."/>
            <person name="Andreopoulos B."/>
            <person name="Lipzen A."/>
            <person name="Chen C."/>
            <person name="Yan M."/>
            <person name="Daum C."/>
            <person name="Ng V."/>
            <person name="Clum A."/>
            <person name="Steindorff A."/>
            <person name="Ohm R.A."/>
            <person name="Martin F."/>
            <person name="Silar P."/>
            <person name="Natvig D.O."/>
            <person name="Lalanne C."/>
            <person name="Gautier V."/>
            <person name="Ament-Velasquez S.L."/>
            <person name="Kruys A."/>
            <person name="Hutchinson M.I."/>
            <person name="Powell A.J."/>
            <person name="Barry K."/>
            <person name="Miller A.N."/>
            <person name="Grigoriev I.V."/>
            <person name="Debuchy R."/>
            <person name="Gladieux P."/>
            <person name="Hiltunen Thoren M."/>
            <person name="Johannesson H."/>
        </authorList>
    </citation>
    <scope>NUCLEOTIDE SEQUENCE [LARGE SCALE GENOMIC DNA]</scope>
    <source>
        <strain evidence="3">CBS 340.73</strain>
    </source>
</reference>
<feature type="domain" description="Clr5" evidence="1">
    <location>
        <begin position="2"/>
        <end position="50"/>
    </location>
</feature>
<organism evidence="2 3">
    <name type="scientific">Diplogelasinospora grovesii</name>
    <dbReference type="NCBI Taxonomy" id="303347"/>
    <lineage>
        <taxon>Eukaryota</taxon>
        <taxon>Fungi</taxon>
        <taxon>Dikarya</taxon>
        <taxon>Ascomycota</taxon>
        <taxon>Pezizomycotina</taxon>
        <taxon>Sordariomycetes</taxon>
        <taxon>Sordariomycetidae</taxon>
        <taxon>Sordariales</taxon>
        <taxon>Diplogelasinosporaceae</taxon>
        <taxon>Diplogelasinospora</taxon>
    </lineage>
</organism>
<dbReference type="AlphaFoldDB" id="A0AAN6S1H6"/>
<sequence length="484" mass="55543">MDRYREEIFRLYITEKKTMNDVMEILKRDHGLQVKPRTLRHKLCQWGYMKNLKRAEVVEILRQVSSRDSAGKDSVVTLRQRPVDLERVRRHEKRAGLQRPMHAARGLSLSQPVTQPGDAAGAVVVCRTPPPALPRSLPVVEGQWKISEKLLHDVDTLVKGSFEAMHWSFDTNKGSIRSSPRQVDEMTAWYRFEERSGQAEGPEVGAGSRAGRLTKRQRFAVAGGYWREAFTFVERLVQGQHHAIIPNLIMEINDLNREPDWGKELANKLRGYIVSWNEIIEARRQDDGNGGRPNSTALISIYHGLGQSDMDLMVEIEERIVKRFGELFELYLGTNCYASFSMKMVAARRRLLRHPWAALDECLPASLSHLDHVFGLTDQRSLDVIRLRLETLESRGFYEMVEVEATDLIRRAEMIQGNDWLRLSNLCLGWELVNRAQVMLGKYDLALADHSESRFKSEFARIDAVHPPVFTSYFIEISGRSLTC</sequence>
<dbReference type="InterPro" id="IPR025676">
    <property type="entry name" value="Clr5_dom"/>
</dbReference>